<evidence type="ECO:0000313" key="9">
    <source>
        <dbReference type="EMBL" id="RSH92798.1"/>
    </source>
</evidence>
<feature type="compositionally biased region" description="Polar residues" evidence="5">
    <location>
        <begin position="1"/>
        <end position="11"/>
    </location>
</feature>
<feature type="compositionally biased region" description="Basic and acidic residues" evidence="5">
    <location>
        <begin position="669"/>
        <end position="679"/>
    </location>
</feature>
<feature type="compositionally biased region" description="Polar residues" evidence="5">
    <location>
        <begin position="880"/>
        <end position="908"/>
    </location>
</feature>
<feature type="domain" description="SH3" evidence="6">
    <location>
        <begin position="76"/>
        <end position="152"/>
    </location>
</feature>
<dbReference type="Gene3D" id="1.20.870.10">
    <property type="entry name" value="Son of sevenless (SoS) protein Chain: S domain 1"/>
    <property type="match status" value="1"/>
</dbReference>
<accession>A0A427YNU0</accession>
<evidence type="ECO:0000256" key="4">
    <source>
        <dbReference type="PROSITE-ProRule" id="PRU00192"/>
    </source>
</evidence>
<sequence length="1480" mass="160423">MSLDLTSQQPPQAGPSRPSRYVHAHGDSTYTHVSTSSFASSSSTPTSARDARFPLPVSGSGTGHGPVPPPALPPGSAPTHVQAIHDFDPKRLASTSQANPHMYLCFRAGDVIRVYSRDERGWWDGEVANATEEREGPRRGWFPSNYVREMGWDGALHRRNESASTAVSVGSPMSHWNHDRKSSIASQHSLTSSSSGPSPTIRSFPAVPPSFQPILVPIVQSLSLLEASISSRRRTHFQPSTACVISAIRSALAEADCLSKESDTLTRWPVLAKERKLVLVELSRLVTCARDASGTGTAEGEETSQVGSVEELGKAARNVFASVQKFFTMAAEMGVQPKPQRAGPEKKPEQAEASPKPPLPPAAALRKRSPTVQSATSISSGSTASTRPSRVRSPPPSNPRMQEAFRKATSVGDLRAARRRASSPPPPLPTAPALVSRGNTQSPSPSSTPMSSAFGSSSSSGKSSPAVTKSTHVRRVQGSMDSTVSHASSDAFGLDDTVDSSSEPGHPRPSGKRLSTLEEVLKAIQLAEERLFSIIAALVGHVHAHHHHAHPSSHALLIETTRETVDSIRELLTVVEAVGRHDGVRAARPAEVDRLRVIKDELYDVASQLVESAEVVANAPFDLPEAEEKDYAGHKSQLLNATTSTLRKSSECLRAVRLCVPQDEAELEGTPRPDDHVDPRQATPRPADHGASLRVNAVGARGLHTLSGLHRKATSLSQLQRRYQQEVGFVQSTEADTEEEDDDDEEVVSDMGRDEDVTLRPTAPFPVYGSRPGLMQTQSSPGLLRTPRPDSGESAFGVRSRSSSLTSPAPPSRMGHRSPSRSADLDRFTSDMDVRVNIRRPSTASSTTTSMSQSSVVSSRVSEQWGESGGSASALGFPSGPSSRSSVNAVPSISFDTVRNSTTSSSKTGDAPQTPETNEDSPMLGYLRDEEGAAPEVMPRIGSLRIDTDATPIKPAGAGFAFPRPPMERSATAPLPAHLAQAQTQVQAPPSHSGARFWAVAHDYDPREISFNPEGTIIGASLRVIVEKMTPHDGPVDTTFSATFWYTFRLFTNPMTLLEEMIRRYDLQPPPGVAMAEGERALWIERKVVPVRLRIYNFLKAWLDTHWRSETDDVTIPTLRAFTSDVVSRTLPAMAPRLLEAIQRRSDPTSAISSQSSLKRSSSSDRLRFMSPTSFVPPAQTSLPPTPIISKSLHSLLQKTSASAGANATRIPITDFDTTELARQLTLTEWKLFAAVEPEDLLQTGRKSIPELKALSTLSNQITGWVADGILNEQDSKKRAGLLKFYIKLADKCLTLNNFSTLFAILAGLNSSTILRLKKTWDALPSKYRVTMERLRGVIEHTKNHAAYRARLREVTGPCLPFLGLILTDITFTSDGNADTRPSVLAPEMSLINQDKYNKLGKIALDFVRYQEPFNFHELDAVQAWLQRVLAERGSSSLDALYRKSLMLEPRSGAERPSLVVEKPGWLGVRGLAGGMAALG</sequence>
<feature type="compositionally biased region" description="Basic and acidic residues" evidence="5">
    <location>
        <begin position="823"/>
        <end position="836"/>
    </location>
</feature>
<dbReference type="SUPFAM" id="SSF50044">
    <property type="entry name" value="SH3-domain"/>
    <property type="match status" value="1"/>
</dbReference>
<dbReference type="PANTHER" id="PTHR23113:SF354">
    <property type="entry name" value="BUD SITE SELECTION PROTEIN 5"/>
    <property type="match status" value="1"/>
</dbReference>
<feature type="domain" description="N-terminal Ras-GEF" evidence="8">
    <location>
        <begin position="1013"/>
        <end position="1146"/>
    </location>
</feature>
<feature type="region of interest" description="Disordered" evidence="5">
    <location>
        <begin position="1"/>
        <end position="81"/>
    </location>
</feature>
<dbReference type="InterPro" id="IPR008937">
    <property type="entry name" value="Ras-like_GEF"/>
</dbReference>
<organism evidence="9 10">
    <name type="scientific">Saitozyma podzolica</name>
    <dbReference type="NCBI Taxonomy" id="1890683"/>
    <lineage>
        <taxon>Eukaryota</taxon>
        <taxon>Fungi</taxon>
        <taxon>Dikarya</taxon>
        <taxon>Basidiomycota</taxon>
        <taxon>Agaricomycotina</taxon>
        <taxon>Tremellomycetes</taxon>
        <taxon>Tremellales</taxon>
        <taxon>Trimorphomycetaceae</taxon>
        <taxon>Saitozyma</taxon>
    </lineage>
</organism>
<feature type="region of interest" description="Disordered" evidence="5">
    <location>
        <begin position="664"/>
        <end position="690"/>
    </location>
</feature>
<evidence type="ECO:0000256" key="1">
    <source>
        <dbReference type="ARBA" id="ARBA00022443"/>
    </source>
</evidence>
<feature type="compositionally biased region" description="Low complexity" evidence="5">
    <location>
        <begin position="1150"/>
        <end position="1161"/>
    </location>
</feature>
<dbReference type="Pfam" id="PF00617">
    <property type="entry name" value="RasGEF"/>
    <property type="match status" value="1"/>
</dbReference>
<dbReference type="Pfam" id="PF07653">
    <property type="entry name" value="SH3_2"/>
    <property type="match status" value="1"/>
</dbReference>
<feature type="compositionally biased region" description="Low complexity" evidence="5">
    <location>
        <begin position="442"/>
        <end position="470"/>
    </location>
</feature>
<dbReference type="PROSITE" id="PS50009">
    <property type="entry name" value="RASGEF_CAT"/>
    <property type="match status" value="1"/>
</dbReference>
<dbReference type="Pfam" id="PF00618">
    <property type="entry name" value="RasGEF_N"/>
    <property type="match status" value="1"/>
</dbReference>
<feature type="compositionally biased region" description="Acidic residues" evidence="5">
    <location>
        <begin position="735"/>
        <end position="748"/>
    </location>
</feature>
<comment type="caution">
    <text evidence="9">The sequence shown here is derived from an EMBL/GenBank/DDBJ whole genome shotgun (WGS) entry which is preliminary data.</text>
</comment>
<feature type="compositionally biased region" description="Low complexity" evidence="5">
    <location>
        <begin position="34"/>
        <end position="47"/>
    </location>
</feature>
<keyword evidence="1 4" id="KW-0728">SH3 domain</keyword>
<keyword evidence="10" id="KW-1185">Reference proteome</keyword>
<dbReference type="SUPFAM" id="SSF48366">
    <property type="entry name" value="Ras GEF"/>
    <property type="match status" value="1"/>
</dbReference>
<dbReference type="Pfam" id="PF25006">
    <property type="entry name" value="DUF7783"/>
    <property type="match status" value="1"/>
</dbReference>
<evidence type="ECO:0000313" key="10">
    <source>
        <dbReference type="Proteomes" id="UP000279259"/>
    </source>
</evidence>
<dbReference type="CDD" id="cd11883">
    <property type="entry name" value="SH3_Sdc25"/>
    <property type="match status" value="1"/>
</dbReference>
<dbReference type="GO" id="GO:0007265">
    <property type="term" value="P:Ras protein signal transduction"/>
    <property type="evidence" value="ECO:0007669"/>
    <property type="project" value="TreeGrafter"/>
</dbReference>
<dbReference type="InterPro" id="IPR036028">
    <property type="entry name" value="SH3-like_dom_sf"/>
</dbReference>
<feature type="region of interest" description="Disordered" evidence="5">
    <location>
        <begin position="163"/>
        <end position="203"/>
    </location>
</feature>
<dbReference type="OrthoDB" id="28357at2759"/>
<evidence type="ECO:0000259" key="8">
    <source>
        <dbReference type="PROSITE" id="PS50212"/>
    </source>
</evidence>
<dbReference type="SMART" id="SM00326">
    <property type="entry name" value="SH3"/>
    <property type="match status" value="1"/>
</dbReference>
<dbReference type="SMART" id="SM00147">
    <property type="entry name" value="RasGEF"/>
    <property type="match status" value="1"/>
</dbReference>
<evidence type="ECO:0000259" key="6">
    <source>
        <dbReference type="PROSITE" id="PS50002"/>
    </source>
</evidence>
<dbReference type="InterPro" id="IPR023578">
    <property type="entry name" value="Ras_GEF_dom_sf"/>
</dbReference>
<feature type="compositionally biased region" description="Polar residues" evidence="5">
    <location>
        <begin position="479"/>
        <end position="488"/>
    </location>
</feature>
<dbReference type="InterPro" id="IPR000651">
    <property type="entry name" value="Ras-like_Gua-exchang_fac_N"/>
</dbReference>
<feature type="region of interest" description="Disordered" evidence="5">
    <location>
        <begin position="729"/>
        <end position="924"/>
    </location>
</feature>
<evidence type="ECO:0000259" key="7">
    <source>
        <dbReference type="PROSITE" id="PS50009"/>
    </source>
</evidence>
<feature type="region of interest" description="Disordered" evidence="5">
    <location>
        <begin position="335"/>
        <end position="514"/>
    </location>
</feature>
<evidence type="ECO:0000256" key="5">
    <source>
        <dbReference type="SAM" id="MobiDB-lite"/>
    </source>
</evidence>
<feature type="compositionally biased region" description="Low complexity" evidence="5">
    <location>
        <begin position="374"/>
        <end position="392"/>
    </location>
</feature>
<dbReference type="GO" id="GO:0005886">
    <property type="term" value="C:plasma membrane"/>
    <property type="evidence" value="ECO:0007669"/>
    <property type="project" value="TreeGrafter"/>
</dbReference>
<dbReference type="PROSITE" id="PS50002">
    <property type="entry name" value="SH3"/>
    <property type="match status" value="1"/>
</dbReference>
<feature type="compositionally biased region" description="Pro residues" evidence="5">
    <location>
        <begin position="66"/>
        <end position="76"/>
    </location>
</feature>
<dbReference type="Gene3D" id="2.30.30.40">
    <property type="entry name" value="SH3 Domains"/>
    <property type="match status" value="1"/>
</dbReference>
<dbReference type="Proteomes" id="UP000279259">
    <property type="component" value="Unassembled WGS sequence"/>
</dbReference>
<evidence type="ECO:0000256" key="3">
    <source>
        <dbReference type="PROSITE-ProRule" id="PRU00168"/>
    </source>
</evidence>
<name>A0A427YNU0_9TREE</name>
<dbReference type="InterPro" id="IPR036964">
    <property type="entry name" value="RASGEF_cat_dom_sf"/>
</dbReference>
<dbReference type="EMBL" id="RSCD01000005">
    <property type="protein sequence ID" value="RSH92798.1"/>
    <property type="molecule type" value="Genomic_DNA"/>
</dbReference>
<gene>
    <name evidence="9" type="ORF">EHS25_008244</name>
</gene>
<dbReference type="PROSITE" id="PS50212">
    <property type="entry name" value="RASGEF_NTER"/>
    <property type="match status" value="1"/>
</dbReference>
<keyword evidence="2 3" id="KW-0344">Guanine-nucleotide releasing factor</keyword>
<dbReference type="STRING" id="1890683.A0A427YNU0"/>
<evidence type="ECO:0000256" key="2">
    <source>
        <dbReference type="ARBA" id="ARBA00022658"/>
    </source>
</evidence>
<protein>
    <recommendedName>
        <fullName evidence="11">Ras GEF</fullName>
    </recommendedName>
</protein>
<feature type="compositionally biased region" description="Low complexity" evidence="5">
    <location>
        <begin position="842"/>
        <end position="862"/>
    </location>
</feature>
<dbReference type="InterPro" id="IPR056685">
    <property type="entry name" value="DUF7783"/>
</dbReference>
<feature type="domain" description="Ras-GEF" evidence="7">
    <location>
        <begin position="1217"/>
        <end position="1451"/>
    </location>
</feature>
<reference evidence="9 10" key="1">
    <citation type="submission" date="2018-11" db="EMBL/GenBank/DDBJ databases">
        <title>Genome sequence of Saitozyma podzolica DSM 27192.</title>
        <authorList>
            <person name="Aliyu H."/>
            <person name="Gorte O."/>
            <person name="Ochsenreither K."/>
        </authorList>
    </citation>
    <scope>NUCLEOTIDE SEQUENCE [LARGE SCALE GENOMIC DNA]</scope>
    <source>
        <strain evidence="9 10">DSM 27192</strain>
    </source>
</reference>
<proteinExistence type="predicted"/>
<dbReference type="PANTHER" id="PTHR23113">
    <property type="entry name" value="GUANINE NUCLEOTIDE EXCHANGE FACTOR"/>
    <property type="match status" value="1"/>
</dbReference>
<dbReference type="InterPro" id="IPR001452">
    <property type="entry name" value="SH3_domain"/>
</dbReference>
<dbReference type="SMART" id="SM00229">
    <property type="entry name" value="RasGEFN"/>
    <property type="match status" value="1"/>
</dbReference>
<dbReference type="InterPro" id="IPR001895">
    <property type="entry name" value="RASGEF_cat_dom"/>
</dbReference>
<feature type="region of interest" description="Disordered" evidence="5">
    <location>
        <begin position="1146"/>
        <end position="1176"/>
    </location>
</feature>
<dbReference type="CDD" id="cd00155">
    <property type="entry name" value="RasGEF"/>
    <property type="match status" value="1"/>
</dbReference>
<dbReference type="GO" id="GO:0005085">
    <property type="term" value="F:guanyl-nucleotide exchange factor activity"/>
    <property type="evidence" value="ECO:0007669"/>
    <property type="project" value="UniProtKB-KW"/>
</dbReference>
<feature type="compositionally biased region" description="Low complexity" evidence="5">
    <location>
        <begin position="183"/>
        <end position="198"/>
    </location>
</feature>
<dbReference type="CDD" id="cd06224">
    <property type="entry name" value="REM"/>
    <property type="match status" value="1"/>
</dbReference>
<evidence type="ECO:0008006" key="11">
    <source>
        <dbReference type="Google" id="ProtNLM"/>
    </source>
</evidence>
<dbReference type="Gene3D" id="1.10.840.10">
    <property type="entry name" value="Ras guanine-nucleotide exchange factors catalytic domain"/>
    <property type="match status" value="1"/>
</dbReference>